<keyword evidence="2" id="KW-0472">Membrane</keyword>
<keyword evidence="2" id="KW-0812">Transmembrane</keyword>
<dbReference type="AlphaFoldDB" id="A0AAE0X659"/>
<sequence>MKVVLGLAAAGYLLNTATAKISRWSPDKREQNWRPAQRTLGVMASLGMAAPEPTTPPTVNHRLRIRQTASATAAPAGSAFDSSSSGNSSESTYETIASTSGANTCAYIDGDFGDPLYCATSQYCGVNKANSHVGCCDYTATTSCHIWSTCLNSDQKSQFTTDNGFTLWCGFKDYPHCITHVYQDDTITGWTLLGCAVAQGSDKIWYSATTTHLSSSSTSTVSTTSGSTTASSSSTTSSSTTPPIGGNLDPTSTPTPQPSSSSSVPLGPIIGGVVGGVGALALIGLGIFFLMRQNKKKNGTAADAAAASATAAAAPAPAPYGGSPGPQMAQQTPPPVNGGGYYDPIKAGGFAPVDPRASTAQPYDPNNGYAQQNISPPQSPVPTYQTGQTSPMQGQYDPYAQQQQQAGYPQQQQAGYPQQQGYPQQGYPQQGYQQPSPPPQQSSQQGYAHQQQPGGYVAELPTQRGDGEVHELT</sequence>
<dbReference type="InterPro" id="IPR051718">
    <property type="entry name" value="ARF_GTPase-activating"/>
</dbReference>
<feature type="signal peptide" evidence="3">
    <location>
        <begin position="1"/>
        <end position="19"/>
    </location>
</feature>
<comment type="caution">
    <text evidence="4">The sequence shown here is derived from an EMBL/GenBank/DDBJ whole genome shotgun (WGS) entry which is preliminary data.</text>
</comment>
<reference evidence="4" key="2">
    <citation type="submission" date="2023-06" db="EMBL/GenBank/DDBJ databases">
        <authorList>
            <consortium name="Lawrence Berkeley National Laboratory"/>
            <person name="Haridas S."/>
            <person name="Hensen N."/>
            <person name="Bonometti L."/>
            <person name="Westerberg I."/>
            <person name="Brannstrom I.O."/>
            <person name="Guillou S."/>
            <person name="Cros-Aarteil S."/>
            <person name="Calhoun S."/>
            <person name="Kuo A."/>
            <person name="Mondo S."/>
            <person name="Pangilinan J."/>
            <person name="Riley R."/>
            <person name="Labutti K."/>
            <person name="Andreopoulos B."/>
            <person name="Lipzen A."/>
            <person name="Chen C."/>
            <person name="Yanf M."/>
            <person name="Daum C."/>
            <person name="Ng V."/>
            <person name="Clum A."/>
            <person name="Steindorff A."/>
            <person name="Ohm R."/>
            <person name="Martin F."/>
            <person name="Silar P."/>
            <person name="Natvig D."/>
            <person name="Lalanne C."/>
            <person name="Gautier V."/>
            <person name="Ament-Velasquez S.L."/>
            <person name="Kruys A."/>
            <person name="Hutchinson M.I."/>
            <person name="Powell A.J."/>
            <person name="Barry K."/>
            <person name="Miller A.N."/>
            <person name="Grigoriev I.V."/>
            <person name="Debuchy R."/>
            <person name="Gladieux P."/>
            <person name="Thoren M.H."/>
            <person name="Johannesson H."/>
        </authorList>
    </citation>
    <scope>NUCLEOTIDE SEQUENCE</scope>
    <source>
        <strain evidence="4">CBS 314.62</strain>
    </source>
</reference>
<proteinExistence type="predicted"/>
<gene>
    <name evidence="4" type="ORF">B0T22DRAFT_226509</name>
</gene>
<feature type="region of interest" description="Disordered" evidence="1">
    <location>
        <begin position="314"/>
        <end position="473"/>
    </location>
</feature>
<evidence type="ECO:0000256" key="2">
    <source>
        <dbReference type="SAM" id="Phobius"/>
    </source>
</evidence>
<dbReference type="Proteomes" id="UP001270362">
    <property type="component" value="Unassembled WGS sequence"/>
</dbReference>
<feature type="compositionally biased region" description="Polar residues" evidence="1">
    <location>
        <begin position="368"/>
        <end position="392"/>
    </location>
</feature>
<feature type="region of interest" description="Disordered" evidence="1">
    <location>
        <begin position="71"/>
        <end position="92"/>
    </location>
</feature>
<feature type="region of interest" description="Disordered" evidence="1">
    <location>
        <begin position="214"/>
        <end position="263"/>
    </location>
</feature>
<dbReference type="EMBL" id="JAULSO010000003">
    <property type="protein sequence ID" value="KAK3685692.1"/>
    <property type="molecule type" value="Genomic_DNA"/>
</dbReference>
<feature type="transmembrane region" description="Helical" evidence="2">
    <location>
        <begin position="266"/>
        <end position="290"/>
    </location>
</feature>
<feature type="compositionally biased region" description="Low complexity" evidence="1">
    <location>
        <begin position="71"/>
        <end position="91"/>
    </location>
</feature>
<evidence type="ECO:0000313" key="5">
    <source>
        <dbReference type="Proteomes" id="UP001270362"/>
    </source>
</evidence>
<feature type="chain" id="PRO_5042236470" evidence="3">
    <location>
        <begin position="20"/>
        <end position="473"/>
    </location>
</feature>
<reference evidence="4" key="1">
    <citation type="journal article" date="2023" name="Mol. Phylogenet. Evol.">
        <title>Genome-scale phylogeny and comparative genomics of the fungal order Sordariales.</title>
        <authorList>
            <person name="Hensen N."/>
            <person name="Bonometti L."/>
            <person name="Westerberg I."/>
            <person name="Brannstrom I.O."/>
            <person name="Guillou S."/>
            <person name="Cros-Aarteil S."/>
            <person name="Calhoun S."/>
            <person name="Haridas S."/>
            <person name="Kuo A."/>
            <person name="Mondo S."/>
            <person name="Pangilinan J."/>
            <person name="Riley R."/>
            <person name="LaButti K."/>
            <person name="Andreopoulos B."/>
            <person name="Lipzen A."/>
            <person name="Chen C."/>
            <person name="Yan M."/>
            <person name="Daum C."/>
            <person name="Ng V."/>
            <person name="Clum A."/>
            <person name="Steindorff A."/>
            <person name="Ohm R.A."/>
            <person name="Martin F."/>
            <person name="Silar P."/>
            <person name="Natvig D.O."/>
            <person name="Lalanne C."/>
            <person name="Gautier V."/>
            <person name="Ament-Velasquez S.L."/>
            <person name="Kruys A."/>
            <person name="Hutchinson M.I."/>
            <person name="Powell A.J."/>
            <person name="Barry K."/>
            <person name="Miller A.N."/>
            <person name="Grigoriev I.V."/>
            <person name="Debuchy R."/>
            <person name="Gladieux P."/>
            <person name="Hiltunen Thoren M."/>
            <person name="Johannesson H."/>
        </authorList>
    </citation>
    <scope>NUCLEOTIDE SEQUENCE</scope>
    <source>
        <strain evidence="4">CBS 314.62</strain>
    </source>
</reference>
<evidence type="ECO:0000256" key="1">
    <source>
        <dbReference type="SAM" id="MobiDB-lite"/>
    </source>
</evidence>
<keyword evidence="5" id="KW-1185">Reference proteome</keyword>
<dbReference type="PANTHER" id="PTHR45705">
    <property type="entry name" value="FI20236P1"/>
    <property type="match status" value="1"/>
</dbReference>
<feature type="compositionally biased region" description="Low complexity" evidence="1">
    <location>
        <begin position="441"/>
        <end position="456"/>
    </location>
</feature>
<dbReference type="GO" id="GO:0005096">
    <property type="term" value="F:GTPase activator activity"/>
    <property type="evidence" value="ECO:0007669"/>
    <property type="project" value="TreeGrafter"/>
</dbReference>
<dbReference type="GO" id="GO:0005737">
    <property type="term" value="C:cytoplasm"/>
    <property type="evidence" value="ECO:0007669"/>
    <property type="project" value="TreeGrafter"/>
</dbReference>
<organism evidence="4 5">
    <name type="scientific">Podospora appendiculata</name>
    <dbReference type="NCBI Taxonomy" id="314037"/>
    <lineage>
        <taxon>Eukaryota</taxon>
        <taxon>Fungi</taxon>
        <taxon>Dikarya</taxon>
        <taxon>Ascomycota</taxon>
        <taxon>Pezizomycotina</taxon>
        <taxon>Sordariomycetes</taxon>
        <taxon>Sordariomycetidae</taxon>
        <taxon>Sordariales</taxon>
        <taxon>Podosporaceae</taxon>
        <taxon>Podospora</taxon>
    </lineage>
</organism>
<feature type="compositionally biased region" description="Low complexity" evidence="1">
    <location>
        <begin position="214"/>
        <end position="241"/>
    </location>
</feature>
<evidence type="ECO:0000313" key="4">
    <source>
        <dbReference type="EMBL" id="KAK3685692.1"/>
    </source>
</evidence>
<dbReference type="PANTHER" id="PTHR45705:SF1">
    <property type="entry name" value="FI20236P1"/>
    <property type="match status" value="1"/>
</dbReference>
<feature type="compositionally biased region" description="Low complexity" evidence="1">
    <location>
        <begin position="393"/>
        <end position="434"/>
    </location>
</feature>
<keyword evidence="3" id="KW-0732">Signal</keyword>
<name>A0AAE0X659_9PEZI</name>
<accession>A0AAE0X659</accession>
<protein>
    <submittedName>
        <fullName evidence="4">Uncharacterized protein</fullName>
    </submittedName>
</protein>
<keyword evidence="2" id="KW-1133">Transmembrane helix</keyword>
<evidence type="ECO:0000256" key="3">
    <source>
        <dbReference type="SAM" id="SignalP"/>
    </source>
</evidence>
<feature type="compositionally biased region" description="Low complexity" evidence="1">
    <location>
        <begin position="250"/>
        <end position="263"/>
    </location>
</feature>